<gene>
    <name evidence="4" type="ORF">L3X37_05005</name>
</gene>
<dbReference type="Pfam" id="PF07940">
    <property type="entry name" value="Hepar_II_III_C"/>
    <property type="match status" value="1"/>
</dbReference>
<comment type="subcellular location">
    <subcellularLocation>
        <location evidence="1">Cell envelope</location>
    </subcellularLocation>
</comment>
<dbReference type="SUPFAM" id="SSF48230">
    <property type="entry name" value="Chondroitin AC/alginate lyase"/>
    <property type="match status" value="1"/>
</dbReference>
<protein>
    <submittedName>
        <fullName evidence="4">Heparinase II/III-family protein</fullName>
    </submittedName>
</protein>
<feature type="chain" id="PRO_5041899341" evidence="2">
    <location>
        <begin position="22"/>
        <end position="621"/>
    </location>
</feature>
<feature type="domain" description="Heparinase II/III-like C-terminal" evidence="3">
    <location>
        <begin position="405"/>
        <end position="564"/>
    </location>
</feature>
<comment type="caution">
    <text evidence="4">The sequence shown here is derived from an EMBL/GenBank/DDBJ whole genome shotgun (WGS) entry which is preliminary data.</text>
</comment>
<accession>A0AAE3EMP7</accession>
<dbReference type="EMBL" id="JAKKDU010000005">
    <property type="protein sequence ID" value="MCF7567723.1"/>
    <property type="molecule type" value="Genomic_DNA"/>
</dbReference>
<dbReference type="PANTHER" id="PTHR38045">
    <property type="entry name" value="CHROMOSOME 1, WHOLE GENOME SHOTGUN SEQUENCE"/>
    <property type="match status" value="1"/>
</dbReference>
<dbReference type="GO" id="GO:0016829">
    <property type="term" value="F:lyase activity"/>
    <property type="evidence" value="ECO:0007669"/>
    <property type="project" value="InterPro"/>
</dbReference>
<evidence type="ECO:0000256" key="1">
    <source>
        <dbReference type="ARBA" id="ARBA00004196"/>
    </source>
</evidence>
<evidence type="ECO:0000256" key="2">
    <source>
        <dbReference type="SAM" id="SignalP"/>
    </source>
</evidence>
<dbReference type="Proteomes" id="UP001199795">
    <property type="component" value="Unassembled WGS sequence"/>
</dbReference>
<feature type="signal peptide" evidence="2">
    <location>
        <begin position="1"/>
        <end position="21"/>
    </location>
</feature>
<dbReference type="PANTHER" id="PTHR38045:SF1">
    <property type="entry name" value="HEPARINASE II_III-LIKE PROTEIN"/>
    <property type="match status" value="1"/>
</dbReference>
<sequence length="621" mass="69409">MKSKLNLILLLCLAIFLVATAQEQEIQPLENPMSVQYLKKNLKKSQPRLVLNSKIEKQLKKKLANNLVVKNIYKAIQLNAESVLEQDLLTRKIKIQGRRLLGTSREMLWRVNMLGMVYRMEKDPKILNRINDEVIAVCNFSDWNPSHFLDVAEMSMAVALALDWTGGDLPKSSIEMAKIALIEKGIKPSYQKGTAGLLNGHNNWNQVCNGGMIAASIAIAEKDPELAAKTIQRSLNGIPHALTQYGPDGVYPEGSTYWEYGTSFSVMTVAMLESSFGTDFGITDYPAFKESAVFRYLMNTPSGQYFNFADCGDKRSKLGDITLAWFGVKTGNHAFYEKDRFLMPAKDMGKLSRLSGAGLVWLAQYEKKSEQKIPTVWKGDGSNPLVVFKGDENDTHNYYFGGKGGRATTGHGNMDAGSFIFELNGVRWAIDPGNQGYYELEKTGFNLWKSCQDCQRWNLLTKNNYGHNTITINNALFVNNGQATLEYFQAGEKPKATFDLTAIYGENVTSAKRTFIKDGPVSVVIEDEIETSDKTELITWQFMTTADVEFVNGGALLEKDGKTLKIENLSHPELSFSLVSLYPAPMKLDRQIVGLKRVELRIPAWTIKGSATKIKVRLIGE</sequence>
<dbReference type="InterPro" id="IPR012480">
    <property type="entry name" value="Hepar_II_III_C"/>
</dbReference>
<organism evidence="4 5">
    <name type="scientific">Wocania arenilitoris</name>
    <dbReference type="NCBI Taxonomy" id="2044858"/>
    <lineage>
        <taxon>Bacteria</taxon>
        <taxon>Pseudomonadati</taxon>
        <taxon>Bacteroidota</taxon>
        <taxon>Flavobacteriia</taxon>
        <taxon>Flavobacteriales</taxon>
        <taxon>Flavobacteriaceae</taxon>
        <taxon>Wocania</taxon>
    </lineage>
</organism>
<keyword evidence="5" id="KW-1185">Reference proteome</keyword>
<dbReference type="Gene3D" id="1.50.10.100">
    <property type="entry name" value="Chondroitin AC/alginate lyase"/>
    <property type="match status" value="1"/>
</dbReference>
<dbReference type="AlphaFoldDB" id="A0AAE3EMP7"/>
<dbReference type="InterPro" id="IPR008929">
    <property type="entry name" value="Chondroitin_lyas"/>
</dbReference>
<dbReference type="GO" id="GO:0030313">
    <property type="term" value="C:cell envelope"/>
    <property type="evidence" value="ECO:0007669"/>
    <property type="project" value="UniProtKB-SubCell"/>
</dbReference>
<reference evidence="4" key="1">
    <citation type="submission" date="2022-01" db="EMBL/GenBank/DDBJ databases">
        <title>Draft genome sequence of Sabulilitoribacter arenilitoris KCTC 52401.</title>
        <authorList>
            <person name="Oh J.-S."/>
        </authorList>
    </citation>
    <scope>NUCLEOTIDE SEQUENCE</scope>
    <source>
        <strain evidence="4">HMF6543</strain>
    </source>
</reference>
<evidence type="ECO:0000313" key="5">
    <source>
        <dbReference type="Proteomes" id="UP001199795"/>
    </source>
</evidence>
<evidence type="ECO:0000313" key="4">
    <source>
        <dbReference type="EMBL" id="MCF7567723.1"/>
    </source>
</evidence>
<evidence type="ECO:0000259" key="3">
    <source>
        <dbReference type="Pfam" id="PF07940"/>
    </source>
</evidence>
<keyword evidence="2" id="KW-0732">Signal</keyword>
<proteinExistence type="predicted"/>
<dbReference type="RefSeq" id="WP_237239073.1">
    <property type="nucleotide sequence ID" value="NZ_JAKKDU010000005.1"/>
</dbReference>
<name>A0AAE3EMP7_9FLAO</name>
<dbReference type="Gene3D" id="2.70.98.70">
    <property type="match status" value="1"/>
</dbReference>